<organism evidence="4 5">
    <name type="scientific">Ceratopteris richardii</name>
    <name type="common">Triangle waterfern</name>
    <dbReference type="NCBI Taxonomy" id="49495"/>
    <lineage>
        <taxon>Eukaryota</taxon>
        <taxon>Viridiplantae</taxon>
        <taxon>Streptophyta</taxon>
        <taxon>Embryophyta</taxon>
        <taxon>Tracheophyta</taxon>
        <taxon>Polypodiopsida</taxon>
        <taxon>Polypodiidae</taxon>
        <taxon>Polypodiales</taxon>
        <taxon>Pteridineae</taxon>
        <taxon>Pteridaceae</taxon>
        <taxon>Parkerioideae</taxon>
        <taxon>Ceratopteris</taxon>
    </lineage>
</organism>
<evidence type="ECO:0000313" key="5">
    <source>
        <dbReference type="Proteomes" id="UP000825935"/>
    </source>
</evidence>
<dbReference type="GO" id="GO:0003676">
    <property type="term" value="F:nucleic acid binding"/>
    <property type="evidence" value="ECO:0007669"/>
    <property type="project" value="InterPro"/>
</dbReference>
<protein>
    <recommendedName>
        <fullName evidence="3">CCHC-type domain-containing protein</fullName>
    </recommendedName>
</protein>
<dbReference type="PROSITE" id="PS50158">
    <property type="entry name" value="ZF_CCHC"/>
    <property type="match status" value="2"/>
</dbReference>
<sequence length="210" mass="23072">MGKSRRGHMAWECMEGVVCGKCGEKGHLQRNCKQISCHKCGRKGHIARFCNDPFVKAAEVERHERLQALASSRAPAFARLPGVGVFEMREVETTCMQHKDARGPWDGLGSNRLDMISGDREQEDRPSPTSSEAAISHAERKRRLPSSSSVQGMVSQRLKIVSVKCDSESRTPPPLTEPLKAGQSSILPWEGLVDYGTEDSDDDQSGDPPG</sequence>
<dbReference type="SUPFAM" id="SSF57756">
    <property type="entry name" value="Retrovirus zinc finger-like domains"/>
    <property type="match status" value="1"/>
</dbReference>
<evidence type="ECO:0000313" key="4">
    <source>
        <dbReference type="EMBL" id="KAH7296100.1"/>
    </source>
</evidence>
<dbReference type="Gene3D" id="4.10.60.10">
    <property type="entry name" value="Zinc finger, CCHC-type"/>
    <property type="match status" value="1"/>
</dbReference>
<proteinExistence type="predicted"/>
<dbReference type="InterPro" id="IPR036875">
    <property type="entry name" value="Znf_CCHC_sf"/>
</dbReference>
<feature type="compositionally biased region" description="Basic and acidic residues" evidence="2">
    <location>
        <begin position="117"/>
        <end position="126"/>
    </location>
</feature>
<accession>A0A8T2RJH5</accession>
<keyword evidence="5" id="KW-1185">Reference proteome</keyword>
<dbReference type="GO" id="GO:0008270">
    <property type="term" value="F:zinc ion binding"/>
    <property type="evidence" value="ECO:0007669"/>
    <property type="project" value="UniProtKB-KW"/>
</dbReference>
<dbReference type="SMART" id="SM00343">
    <property type="entry name" value="ZnF_C2HC"/>
    <property type="match status" value="2"/>
</dbReference>
<feature type="domain" description="CCHC-type" evidence="3">
    <location>
        <begin position="19"/>
        <end position="34"/>
    </location>
</feature>
<feature type="domain" description="CCHC-type" evidence="3">
    <location>
        <begin position="37"/>
        <end position="50"/>
    </location>
</feature>
<feature type="compositionally biased region" description="Acidic residues" evidence="2">
    <location>
        <begin position="196"/>
        <end position="210"/>
    </location>
</feature>
<keyword evidence="1" id="KW-0863">Zinc-finger</keyword>
<reference evidence="4" key="1">
    <citation type="submission" date="2021-08" db="EMBL/GenBank/DDBJ databases">
        <title>WGS assembly of Ceratopteris richardii.</title>
        <authorList>
            <person name="Marchant D.B."/>
            <person name="Chen G."/>
            <person name="Jenkins J."/>
            <person name="Shu S."/>
            <person name="Leebens-Mack J."/>
            <person name="Grimwood J."/>
            <person name="Schmutz J."/>
            <person name="Soltis P."/>
            <person name="Soltis D."/>
            <person name="Chen Z.-H."/>
        </authorList>
    </citation>
    <scope>NUCLEOTIDE SEQUENCE</scope>
    <source>
        <strain evidence="4">Whitten #5841</strain>
        <tissue evidence="4">Leaf</tissue>
    </source>
</reference>
<feature type="compositionally biased region" description="Polar residues" evidence="2">
    <location>
        <begin position="145"/>
        <end position="154"/>
    </location>
</feature>
<comment type="caution">
    <text evidence="4">The sequence shown here is derived from an EMBL/GenBank/DDBJ whole genome shotgun (WGS) entry which is preliminary data.</text>
</comment>
<evidence type="ECO:0000256" key="2">
    <source>
        <dbReference type="SAM" id="MobiDB-lite"/>
    </source>
</evidence>
<dbReference type="OrthoDB" id="1936950at2759"/>
<dbReference type="OMA" id="MAWECGE"/>
<dbReference type="Pfam" id="PF00098">
    <property type="entry name" value="zf-CCHC"/>
    <property type="match status" value="2"/>
</dbReference>
<keyword evidence="1" id="KW-0862">Zinc</keyword>
<name>A0A8T2RJH5_CERRI</name>
<keyword evidence="1" id="KW-0479">Metal-binding</keyword>
<gene>
    <name evidence="4" type="ORF">KP509_26G008800</name>
</gene>
<feature type="region of interest" description="Disordered" evidence="2">
    <location>
        <begin position="99"/>
        <end position="210"/>
    </location>
</feature>
<dbReference type="InterPro" id="IPR001878">
    <property type="entry name" value="Znf_CCHC"/>
</dbReference>
<dbReference type="Proteomes" id="UP000825935">
    <property type="component" value="Chromosome 26"/>
</dbReference>
<evidence type="ECO:0000256" key="1">
    <source>
        <dbReference type="PROSITE-ProRule" id="PRU00047"/>
    </source>
</evidence>
<dbReference type="AlphaFoldDB" id="A0A8T2RJH5"/>
<evidence type="ECO:0000259" key="3">
    <source>
        <dbReference type="PROSITE" id="PS50158"/>
    </source>
</evidence>
<dbReference type="EMBL" id="CM035431">
    <property type="protein sequence ID" value="KAH7296100.1"/>
    <property type="molecule type" value="Genomic_DNA"/>
</dbReference>